<keyword evidence="3" id="KW-1185">Reference proteome</keyword>
<keyword evidence="1" id="KW-0732">Signal</keyword>
<reference evidence="2 3" key="1">
    <citation type="journal article" date="2024" name="Nat. Commun.">
        <title>Phylogenomics reveals the evolutionary origins of lichenization in chlorophyte algae.</title>
        <authorList>
            <person name="Puginier C."/>
            <person name="Libourel C."/>
            <person name="Otte J."/>
            <person name="Skaloud P."/>
            <person name="Haon M."/>
            <person name="Grisel S."/>
            <person name="Petersen M."/>
            <person name="Berrin J.G."/>
            <person name="Delaux P.M."/>
            <person name="Dal Grande F."/>
            <person name="Keller J."/>
        </authorList>
    </citation>
    <scope>NUCLEOTIDE SEQUENCE [LARGE SCALE GENOMIC DNA]</scope>
    <source>
        <strain evidence="2 3">SAG 2145</strain>
    </source>
</reference>
<dbReference type="Proteomes" id="UP001438707">
    <property type="component" value="Unassembled WGS sequence"/>
</dbReference>
<sequence>MKLGRLKMLALVLLAWADVARATVDSLLLAENDVSASSDNLQFTACSTFAFASPATATTIEQSSLDRFTVASQFFGASAAQLSEFEVSCTGVSLKQGRKVEIYSGAAPAGCSKIWYSSRQGIKLAVEVHNVDAEWSLNFLQAGSLPSRPLESTCFSIPGDEACMFYKQPQCDFLAMPSYSDSRFQITRARSLRSAPNSFQCPCGTPTGQSVNGQQLVIGLTELIYNQAYNSCIPDATADYRLPDLTHRRPDSTICAADPFNVTAYGAAPDPTPNLELDSQVANPHCFAVNYTGYVVVQNHSNIQFFGPADDSLFNRFKGNERQSLHSGVGESTSSSMEWQTLAESKHLRLEWPADVVVDTAVVVHAIRQLAELLAEEGRE</sequence>
<protein>
    <submittedName>
        <fullName evidence="2">Uncharacterized protein</fullName>
    </submittedName>
</protein>
<evidence type="ECO:0000256" key="1">
    <source>
        <dbReference type="SAM" id="SignalP"/>
    </source>
</evidence>
<dbReference type="EMBL" id="JALJOS010000009">
    <property type="protein sequence ID" value="KAK9834751.1"/>
    <property type="molecule type" value="Genomic_DNA"/>
</dbReference>
<organism evidence="2 3">
    <name type="scientific">Apatococcus lobatus</name>
    <dbReference type="NCBI Taxonomy" id="904363"/>
    <lineage>
        <taxon>Eukaryota</taxon>
        <taxon>Viridiplantae</taxon>
        <taxon>Chlorophyta</taxon>
        <taxon>core chlorophytes</taxon>
        <taxon>Trebouxiophyceae</taxon>
        <taxon>Chlorellales</taxon>
        <taxon>Chlorellaceae</taxon>
        <taxon>Apatococcus</taxon>
    </lineage>
</organism>
<gene>
    <name evidence="2" type="ORF">WJX74_009304</name>
</gene>
<proteinExistence type="predicted"/>
<evidence type="ECO:0000313" key="3">
    <source>
        <dbReference type="Proteomes" id="UP001438707"/>
    </source>
</evidence>
<feature type="signal peptide" evidence="1">
    <location>
        <begin position="1"/>
        <end position="22"/>
    </location>
</feature>
<name>A0AAW1RLH0_9CHLO</name>
<comment type="caution">
    <text evidence="2">The sequence shown here is derived from an EMBL/GenBank/DDBJ whole genome shotgun (WGS) entry which is preliminary data.</text>
</comment>
<accession>A0AAW1RLH0</accession>
<evidence type="ECO:0000313" key="2">
    <source>
        <dbReference type="EMBL" id="KAK9834751.1"/>
    </source>
</evidence>
<feature type="chain" id="PRO_5043553527" evidence="1">
    <location>
        <begin position="23"/>
        <end position="380"/>
    </location>
</feature>
<dbReference type="AlphaFoldDB" id="A0AAW1RLH0"/>